<name>A0A9P0DC47_9CUCU</name>
<evidence type="ECO:0000256" key="1">
    <source>
        <dbReference type="SAM" id="MobiDB-lite"/>
    </source>
</evidence>
<protein>
    <submittedName>
        <fullName evidence="2">Uncharacterized protein</fullName>
    </submittedName>
</protein>
<dbReference type="OrthoDB" id="10031330at2759"/>
<keyword evidence="3" id="KW-1185">Reference proteome</keyword>
<evidence type="ECO:0000313" key="2">
    <source>
        <dbReference type="EMBL" id="CAH1115809.1"/>
    </source>
</evidence>
<sequence>MSAKTNIVIVQQTLEKNILSVQQTGQLDASSTESPFSKTKGLPTSTVLVTKAKINIYLSKVPLVVTSKEWKKYYAKNEQEKLQKEKRKQEREQKRLQKTEKAKVKKNTKNKNLSKKRPLNEDTSTSEDESILYNETSDESEMFSFDENNEYPDSSKLELNNIDIKLEYYYAIYYEEQFLLEG</sequence>
<feature type="compositionally biased region" description="Basic and acidic residues" evidence="1">
    <location>
        <begin position="79"/>
        <end position="102"/>
    </location>
</feature>
<dbReference type="AlphaFoldDB" id="A0A9P0DC47"/>
<dbReference type="Proteomes" id="UP001153636">
    <property type="component" value="Chromosome 9"/>
</dbReference>
<accession>A0A9P0DC47</accession>
<reference evidence="2" key="1">
    <citation type="submission" date="2022-01" db="EMBL/GenBank/DDBJ databases">
        <authorList>
            <person name="King R."/>
        </authorList>
    </citation>
    <scope>NUCLEOTIDE SEQUENCE</scope>
</reference>
<proteinExistence type="predicted"/>
<feature type="compositionally biased region" description="Basic residues" evidence="1">
    <location>
        <begin position="103"/>
        <end position="117"/>
    </location>
</feature>
<feature type="region of interest" description="Disordered" evidence="1">
    <location>
        <begin position="79"/>
        <end position="154"/>
    </location>
</feature>
<dbReference type="EMBL" id="OV651821">
    <property type="protein sequence ID" value="CAH1115809.1"/>
    <property type="molecule type" value="Genomic_DNA"/>
</dbReference>
<feature type="compositionally biased region" description="Acidic residues" evidence="1">
    <location>
        <begin position="124"/>
        <end position="141"/>
    </location>
</feature>
<organism evidence="2 3">
    <name type="scientific">Psylliodes chrysocephalus</name>
    <dbReference type="NCBI Taxonomy" id="3402493"/>
    <lineage>
        <taxon>Eukaryota</taxon>
        <taxon>Metazoa</taxon>
        <taxon>Ecdysozoa</taxon>
        <taxon>Arthropoda</taxon>
        <taxon>Hexapoda</taxon>
        <taxon>Insecta</taxon>
        <taxon>Pterygota</taxon>
        <taxon>Neoptera</taxon>
        <taxon>Endopterygota</taxon>
        <taxon>Coleoptera</taxon>
        <taxon>Polyphaga</taxon>
        <taxon>Cucujiformia</taxon>
        <taxon>Chrysomeloidea</taxon>
        <taxon>Chrysomelidae</taxon>
        <taxon>Galerucinae</taxon>
        <taxon>Alticini</taxon>
        <taxon>Psylliodes</taxon>
    </lineage>
</organism>
<evidence type="ECO:0000313" key="3">
    <source>
        <dbReference type="Proteomes" id="UP001153636"/>
    </source>
</evidence>
<gene>
    <name evidence="2" type="ORF">PSYICH_LOCUS15689</name>
</gene>